<reference evidence="1 2" key="1">
    <citation type="journal article" date="2019" name="Sci. Rep.">
        <title>Orb-weaving spider Araneus ventricosus genome elucidates the spidroin gene catalogue.</title>
        <authorList>
            <person name="Kono N."/>
            <person name="Nakamura H."/>
            <person name="Ohtoshi R."/>
            <person name="Moran D.A.P."/>
            <person name="Shinohara A."/>
            <person name="Yoshida Y."/>
            <person name="Fujiwara M."/>
            <person name="Mori M."/>
            <person name="Tomita M."/>
            <person name="Arakawa K."/>
        </authorList>
    </citation>
    <scope>NUCLEOTIDE SEQUENCE [LARGE SCALE GENOMIC DNA]</scope>
</reference>
<name>A0A4Y2SVU3_ARAVE</name>
<accession>A0A4Y2SVU3</accession>
<comment type="caution">
    <text evidence="1">The sequence shown here is derived from an EMBL/GenBank/DDBJ whole genome shotgun (WGS) entry which is preliminary data.</text>
</comment>
<dbReference type="AlphaFoldDB" id="A0A4Y2SVU3"/>
<dbReference type="EMBL" id="BGPR01024052">
    <property type="protein sequence ID" value="GBN91773.1"/>
    <property type="molecule type" value="Genomic_DNA"/>
</dbReference>
<sequence length="109" mass="12497">MGFRALMERYLFENGKDLKIPSELNFSIIGQLMENDKVTRSHRKTDEYSGGYTASKIVCQAHTALEPVSEKREKKQSTDEAATEDSIRQTLTNFIRESFRISNFKEISG</sequence>
<proteinExistence type="predicted"/>
<gene>
    <name evidence="1" type="ORF">AVEN_21219_1</name>
</gene>
<evidence type="ECO:0000313" key="2">
    <source>
        <dbReference type="Proteomes" id="UP000499080"/>
    </source>
</evidence>
<keyword evidence="2" id="KW-1185">Reference proteome</keyword>
<evidence type="ECO:0000313" key="1">
    <source>
        <dbReference type="EMBL" id="GBN91773.1"/>
    </source>
</evidence>
<protein>
    <submittedName>
        <fullName evidence="1">Uncharacterized protein</fullName>
    </submittedName>
</protein>
<dbReference type="Proteomes" id="UP000499080">
    <property type="component" value="Unassembled WGS sequence"/>
</dbReference>
<organism evidence="1 2">
    <name type="scientific">Araneus ventricosus</name>
    <name type="common">Orbweaver spider</name>
    <name type="synonym">Epeira ventricosa</name>
    <dbReference type="NCBI Taxonomy" id="182803"/>
    <lineage>
        <taxon>Eukaryota</taxon>
        <taxon>Metazoa</taxon>
        <taxon>Ecdysozoa</taxon>
        <taxon>Arthropoda</taxon>
        <taxon>Chelicerata</taxon>
        <taxon>Arachnida</taxon>
        <taxon>Araneae</taxon>
        <taxon>Araneomorphae</taxon>
        <taxon>Entelegynae</taxon>
        <taxon>Araneoidea</taxon>
        <taxon>Araneidae</taxon>
        <taxon>Araneus</taxon>
    </lineage>
</organism>